<name>A0A368JJV3_9BACT</name>
<dbReference type="AlphaFoldDB" id="A0A368JJV3"/>
<feature type="transmembrane region" description="Helical" evidence="5">
    <location>
        <begin position="88"/>
        <end position="114"/>
    </location>
</feature>
<dbReference type="EMBL" id="QOWE01000028">
    <property type="protein sequence ID" value="RCR66401.1"/>
    <property type="molecule type" value="Genomic_DNA"/>
</dbReference>
<evidence type="ECO:0000256" key="5">
    <source>
        <dbReference type="SAM" id="Phobius"/>
    </source>
</evidence>
<comment type="subcellular location">
    <subcellularLocation>
        <location evidence="1">Membrane</location>
        <topology evidence="1">Multi-pass membrane protein</topology>
    </subcellularLocation>
</comment>
<organism evidence="6 7">
    <name type="scientific">Larkinella punicea</name>
    <dbReference type="NCBI Taxonomy" id="2315727"/>
    <lineage>
        <taxon>Bacteria</taxon>
        <taxon>Pseudomonadati</taxon>
        <taxon>Bacteroidota</taxon>
        <taxon>Cytophagia</taxon>
        <taxon>Cytophagales</taxon>
        <taxon>Spirosomataceae</taxon>
        <taxon>Larkinella</taxon>
    </lineage>
</organism>
<proteinExistence type="predicted"/>
<feature type="transmembrane region" description="Helical" evidence="5">
    <location>
        <begin position="7"/>
        <end position="25"/>
    </location>
</feature>
<dbReference type="GO" id="GO:0015179">
    <property type="term" value="F:L-amino acid transmembrane transporter activity"/>
    <property type="evidence" value="ECO:0007669"/>
    <property type="project" value="TreeGrafter"/>
</dbReference>
<dbReference type="Pfam" id="PF13520">
    <property type="entry name" value="AA_permease_2"/>
    <property type="match status" value="1"/>
</dbReference>
<feature type="transmembrane region" description="Helical" evidence="5">
    <location>
        <begin position="45"/>
        <end position="67"/>
    </location>
</feature>
<dbReference type="OrthoDB" id="9810109at2"/>
<dbReference type="PANTHER" id="PTHR11785:SF512">
    <property type="entry name" value="SOBREMESA, ISOFORM B"/>
    <property type="match status" value="1"/>
</dbReference>
<feature type="transmembrane region" description="Helical" evidence="5">
    <location>
        <begin position="156"/>
        <end position="177"/>
    </location>
</feature>
<reference evidence="6 7" key="1">
    <citation type="submission" date="2018-07" db="EMBL/GenBank/DDBJ databases">
        <title>Genome analysis of Larkinella rosea.</title>
        <authorList>
            <person name="Zhou Z."/>
            <person name="Wang G."/>
        </authorList>
    </citation>
    <scope>NUCLEOTIDE SEQUENCE [LARGE SCALE GENOMIC DNA]</scope>
    <source>
        <strain evidence="7">zzj9</strain>
    </source>
</reference>
<feature type="transmembrane region" description="Helical" evidence="5">
    <location>
        <begin position="238"/>
        <end position="263"/>
    </location>
</feature>
<evidence type="ECO:0000256" key="4">
    <source>
        <dbReference type="ARBA" id="ARBA00023136"/>
    </source>
</evidence>
<feature type="transmembrane region" description="Helical" evidence="5">
    <location>
        <begin position="126"/>
        <end position="144"/>
    </location>
</feature>
<keyword evidence="4 5" id="KW-0472">Membrane</keyword>
<comment type="caution">
    <text evidence="6">The sequence shown here is derived from an EMBL/GenBank/DDBJ whole genome shotgun (WGS) entry which is preliminary data.</text>
</comment>
<dbReference type="RefSeq" id="WP_114409244.1">
    <property type="nucleotide sequence ID" value="NZ_QOWE01000028.1"/>
</dbReference>
<feature type="transmembrane region" description="Helical" evidence="5">
    <location>
        <begin position="296"/>
        <end position="321"/>
    </location>
</feature>
<evidence type="ECO:0000313" key="7">
    <source>
        <dbReference type="Proteomes" id="UP000253383"/>
    </source>
</evidence>
<dbReference type="Gene3D" id="1.20.1740.10">
    <property type="entry name" value="Amino acid/polyamine transporter I"/>
    <property type="match status" value="1"/>
</dbReference>
<keyword evidence="3 5" id="KW-1133">Transmembrane helix</keyword>
<sequence length="455" mass="49203">MKPAPKLARVLSLPTAIVLVISVMVGSGVFKKIAPMADALQSPGLILLCWLLAGLVSLAGALTNAEMAGMFPNSGGEYIYYQKVYNRFFAFIYGWSNFTVVKTAAISALAHIFAQSLVGLLVLDDGAGFWTKGIASALIVLLSLASYRGIRFAGGISWVLMCVILLTIVGITIAGFSSPLGSFDNLSRNSPAFDGGAIEGMVLVKALFIASLGAFWGYDGWNNIAFLGEEIKNPQRNLPLALGLGTLFVVGLYLLLNVMYVYVLPIEELIALNQTPGRIAAVEVIRRVSGSTGATLVSVLILCTTFNATNSSILTSARLYYAMARDGLFFSTVARIHPRFQSPSVSIVWQGILAVVLVWSGTFDQLTDMLVFASFIFYGSTAFGVLLLRRSQPDLPRPYRVIGYPVLPVVFCLFCLTLVVITLIEQPREALMGLGLIATGIPFYGFWYRQKPGKL</sequence>
<dbReference type="GO" id="GO:0016020">
    <property type="term" value="C:membrane"/>
    <property type="evidence" value="ECO:0007669"/>
    <property type="project" value="UniProtKB-SubCell"/>
</dbReference>
<evidence type="ECO:0000256" key="3">
    <source>
        <dbReference type="ARBA" id="ARBA00022989"/>
    </source>
</evidence>
<dbReference type="PIRSF" id="PIRSF006060">
    <property type="entry name" value="AA_transporter"/>
    <property type="match status" value="1"/>
</dbReference>
<evidence type="ECO:0000256" key="2">
    <source>
        <dbReference type="ARBA" id="ARBA00022692"/>
    </source>
</evidence>
<feature type="transmembrane region" description="Helical" evidence="5">
    <location>
        <begin position="401"/>
        <end position="424"/>
    </location>
</feature>
<feature type="transmembrane region" description="Helical" evidence="5">
    <location>
        <begin position="369"/>
        <end position="389"/>
    </location>
</feature>
<dbReference type="InterPro" id="IPR050598">
    <property type="entry name" value="AminoAcid_Transporter"/>
</dbReference>
<feature type="transmembrane region" description="Helical" evidence="5">
    <location>
        <begin position="197"/>
        <end position="218"/>
    </location>
</feature>
<keyword evidence="2 5" id="KW-0812">Transmembrane</keyword>
<accession>A0A368JJV3</accession>
<feature type="transmembrane region" description="Helical" evidence="5">
    <location>
        <begin position="342"/>
        <end position="363"/>
    </location>
</feature>
<dbReference type="InterPro" id="IPR002293">
    <property type="entry name" value="AA/rel_permease1"/>
</dbReference>
<gene>
    <name evidence="6" type="ORF">DUE52_27225</name>
</gene>
<keyword evidence="7" id="KW-1185">Reference proteome</keyword>
<evidence type="ECO:0000313" key="6">
    <source>
        <dbReference type="EMBL" id="RCR66401.1"/>
    </source>
</evidence>
<dbReference type="Proteomes" id="UP000253383">
    <property type="component" value="Unassembled WGS sequence"/>
</dbReference>
<evidence type="ECO:0000256" key="1">
    <source>
        <dbReference type="ARBA" id="ARBA00004141"/>
    </source>
</evidence>
<protein>
    <submittedName>
        <fullName evidence="6">Amino acid permease</fullName>
    </submittedName>
</protein>
<feature type="transmembrane region" description="Helical" evidence="5">
    <location>
        <begin position="430"/>
        <end position="448"/>
    </location>
</feature>
<dbReference type="PANTHER" id="PTHR11785">
    <property type="entry name" value="AMINO ACID TRANSPORTER"/>
    <property type="match status" value="1"/>
</dbReference>